<organism evidence="2 3">
    <name type="scientific">Curvularia clavata</name>
    <dbReference type="NCBI Taxonomy" id="95742"/>
    <lineage>
        <taxon>Eukaryota</taxon>
        <taxon>Fungi</taxon>
        <taxon>Dikarya</taxon>
        <taxon>Ascomycota</taxon>
        <taxon>Pezizomycotina</taxon>
        <taxon>Dothideomycetes</taxon>
        <taxon>Pleosporomycetidae</taxon>
        <taxon>Pleosporales</taxon>
        <taxon>Pleosporineae</taxon>
        <taxon>Pleosporaceae</taxon>
        <taxon>Curvularia</taxon>
    </lineage>
</organism>
<accession>A0A9Q8YZZ4</accession>
<dbReference type="Proteomes" id="UP001056012">
    <property type="component" value="Chromosome 1"/>
</dbReference>
<feature type="transmembrane region" description="Helical" evidence="1">
    <location>
        <begin position="38"/>
        <end position="64"/>
    </location>
</feature>
<proteinExistence type="predicted"/>
<name>A0A9Q8YZZ4_CURCL</name>
<gene>
    <name evidence="2" type="ORF">yc1106_00505</name>
</gene>
<protein>
    <submittedName>
        <fullName evidence="2">Uncharacterized protein</fullName>
    </submittedName>
</protein>
<keyword evidence="1" id="KW-0812">Transmembrane</keyword>
<evidence type="ECO:0000256" key="1">
    <source>
        <dbReference type="SAM" id="Phobius"/>
    </source>
</evidence>
<feature type="transmembrane region" description="Helical" evidence="1">
    <location>
        <begin position="84"/>
        <end position="102"/>
    </location>
</feature>
<dbReference type="OrthoDB" id="5306317at2759"/>
<evidence type="ECO:0000313" key="2">
    <source>
        <dbReference type="EMBL" id="USP73231.1"/>
    </source>
</evidence>
<keyword evidence="1" id="KW-0472">Membrane</keyword>
<dbReference type="AlphaFoldDB" id="A0A9Q8YZZ4"/>
<feature type="transmembrane region" description="Helical" evidence="1">
    <location>
        <begin position="6"/>
        <end position="26"/>
    </location>
</feature>
<dbReference type="EMBL" id="CP089274">
    <property type="protein sequence ID" value="USP73231.1"/>
    <property type="molecule type" value="Genomic_DNA"/>
</dbReference>
<evidence type="ECO:0000313" key="3">
    <source>
        <dbReference type="Proteomes" id="UP001056012"/>
    </source>
</evidence>
<keyword evidence="1" id="KW-1133">Transmembrane helix</keyword>
<sequence length="288" mass="32722">MERLPWYWGRFLQIYLEAGLTFYSYMILNRVLRNRQRVVFLALFWIFMAALIILRTSILVFRVVVTVTSNQNQQTPYLVEHLHIGNFVSLAVIEIISAFFLLRIFSKAKRRSAEVAKRGGLFRYLTQSTEIRLASLALIGITRAITHSSQKSIKAMDNMGQLDRFVYTLECMFPIVMYIDILASRIASVTESHPSSFNYAASRKILHQSHIGEDGNTYSLNCIKRKVGVSGHHVSSSQERIVDGPKDDDMGLKSTDIAVNCEINEGNDAFNDGTIDRTVEFESHQSVA</sequence>
<reference evidence="2" key="1">
    <citation type="submission" date="2021-12" db="EMBL/GenBank/DDBJ databases">
        <title>Curvularia clavata genome.</title>
        <authorList>
            <person name="Cao Y."/>
        </authorList>
    </citation>
    <scope>NUCLEOTIDE SEQUENCE</scope>
    <source>
        <strain evidence="2">Yc1106</strain>
    </source>
</reference>
<dbReference type="VEuPathDB" id="FungiDB:yc1106_00505"/>
<keyword evidence="3" id="KW-1185">Reference proteome</keyword>